<dbReference type="Pfam" id="PF01590">
    <property type="entry name" value="GAF"/>
    <property type="match status" value="1"/>
</dbReference>
<dbReference type="AlphaFoldDB" id="A0A0A0BM76"/>
<name>A0A0A0BM76_9CELL</name>
<reference evidence="2 3" key="2">
    <citation type="journal article" date="2015" name="Stand. Genomic Sci.">
        <title>Draft genome sequence of Cellulomonas carbonis T26(T) and comparative analysis of six Cellulomonas genomes.</title>
        <authorList>
            <person name="Zhuang W."/>
            <person name="Zhang S."/>
            <person name="Xia X."/>
            <person name="Wang G."/>
        </authorList>
    </citation>
    <scope>NUCLEOTIDE SEQUENCE [LARGE SCALE GENOMIC DNA]</scope>
    <source>
        <strain evidence="2 3">T26</strain>
    </source>
</reference>
<dbReference type="Gene3D" id="3.30.450.40">
    <property type="match status" value="1"/>
</dbReference>
<dbReference type="EMBL" id="AXCY01000125">
    <property type="protein sequence ID" value="KGM09066.1"/>
    <property type="molecule type" value="Genomic_DNA"/>
</dbReference>
<dbReference type="Proteomes" id="UP000029839">
    <property type="component" value="Unassembled WGS sequence"/>
</dbReference>
<comment type="caution">
    <text evidence="2">The sequence shown here is derived from an EMBL/GenBank/DDBJ whole genome shotgun (WGS) entry which is preliminary data.</text>
</comment>
<dbReference type="InterPro" id="IPR029016">
    <property type="entry name" value="GAF-like_dom_sf"/>
</dbReference>
<gene>
    <name evidence="2" type="ORF">N868_03295</name>
</gene>
<feature type="domain" description="GAF" evidence="1">
    <location>
        <begin position="72"/>
        <end position="162"/>
    </location>
</feature>
<organism evidence="2 3">
    <name type="scientific">Cellulomonas carbonis T26</name>
    <dbReference type="NCBI Taxonomy" id="947969"/>
    <lineage>
        <taxon>Bacteria</taxon>
        <taxon>Bacillati</taxon>
        <taxon>Actinomycetota</taxon>
        <taxon>Actinomycetes</taxon>
        <taxon>Micrococcales</taxon>
        <taxon>Cellulomonadaceae</taxon>
        <taxon>Cellulomonas</taxon>
    </lineage>
</organism>
<accession>A0A0A0BM76</accession>
<reference evidence="2 3" key="1">
    <citation type="submission" date="2013-08" db="EMBL/GenBank/DDBJ databases">
        <title>Genome sequencing of Cellulomonas carbonis T26.</title>
        <authorList>
            <person name="Chen F."/>
            <person name="Li Y."/>
            <person name="Wang G."/>
        </authorList>
    </citation>
    <scope>NUCLEOTIDE SEQUENCE [LARGE SCALE GENOMIC DNA]</scope>
    <source>
        <strain evidence="2 3">T26</strain>
    </source>
</reference>
<evidence type="ECO:0000313" key="3">
    <source>
        <dbReference type="Proteomes" id="UP000029839"/>
    </source>
</evidence>
<dbReference type="RefSeq" id="WP_043609432.1">
    <property type="nucleotide sequence ID" value="NZ_AXCY01000125.1"/>
</dbReference>
<sequence length="213" mass="22305">MTDVDLVPAPVLRAGAAAEPPLLGLPTLMRWTGTSAARLTSRLGPTATVSVVVRLSRRRVLHVDPPTGPAADSRLLVGEGPFRESLDRIGALRIPDLRHETRWPAWRDLAAQEGSRAALAMPARGSGNVAVVIAARCRRPRPWTSMELVMVDSVAQEVARAVQTCASLLAAAPAAARADGSAAEALEQALARRAGEAGAGGLEAVRDLARTHG</sequence>
<dbReference type="InterPro" id="IPR003018">
    <property type="entry name" value="GAF"/>
</dbReference>
<dbReference type="SUPFAM" id="SSF55781">
    <property type="entry name" value="GAF domain-like"/>
    <property type="match status" value="1"/>
</dbReference>
<evidence type="ECO:0000259" key="1">
    <source>
        <dbReference type="Pfam" id="PF01590"/>
    </source>
</evidence>
<evidence type="ECO:0000313" key="2">
    <source>
        <dbReference type="EMBL" id="KGM09066.1"/>
    </source>
</evidence>
<proteinExistence type="predicted"/>
<keyword evidence="3" id="KW-1185">Reference proteome</keyword>
<protein>
    <recommendedName>
        <fullName evidence="1">GAF domain-containing protein</fullName>
    </recommendedName>
</protein>
<dbReference type="OrthoDB" id="3688893at2"/>